<sequence length="111" mass="12984" precursor="true">MFMRLLLVATICVGLMATVGAEPVAAETKEVVKYQLLEWKNKHTKNNEDAEKLIKTFKMLKVETEVSDHGNHKDVKYRCPKWKQLTVKDHDTAHQWEAWLKKLGFKTIHEH</sequence>
<dbReference type="RefSeq" id="WP_218934447.1">
    <property type="nucleotide sequence ID" value="NZ_CP036261.1"/>
</dbReference>
<dbReference type="EMBL" id="CP036261">
    <property type="protein sequence ID" value="QDS91105.1"/>
    <property type="molecule type" value="Genomic_DNA"/>
</dbReference>
<reference evidence="2 3" key="1">
    <citation type="submission" date="2019-02" db="EMBL/GenBank/DDBJ databases">
        <title>Deep-cultivation of Planctomycetes and their phenomic and genomic characterization uncovers novel biology.</title>
        <authorList>
            <person name="Wiegand S."/>
            <person name="Jogler M."/>
            <person name="Boedeker C."/>
            <person name="Pinto D."/>
            <person name="Vollmers J."/>
            <person name="Rivas-Marin E."/>
            <person name="Kohn T."/>
            <person name="Peeters S.H."/>
            <person name="Heuer A."/>
            <person name="Rast P."/>
            <person name="Oberbeckmann S."/>
            <person name="Bunk B."/>
            <person name="Jeske O."/>
            <person name="Meyerdierks A."/>
            <person name="Storesund J.E."/>
            <person name="Kallscheuer N."/>
            <person name="Luecker S."/>
            <person name="Lage O.M."/>
            <person name="Pohl T."/>
            <person name="Merkel B.J."/>
            <person name="Hornburger P."/>
            <person name="Mueller R.-W."/>
            <person name="Bruemmer F."/>
            <person name="Labrenz M."/>
            <person name="Spormann A.M."/>
            <person name="Op den Camp H."/>
            <person name="Overmann J."/>
            <person name="Amann R."/>
            <person name="Jetten M.S.M."/>
            <person name="Mascher T."/>
            <person name="Medema M.H."/>
            <person name="Devos D.P."/>
            <person name="Kaster A.-K."/>
            <person name="Ovreas L."/>
            <person name="Rohde M."/>
            <person name="Galperin M.Y."/>
            <person name="Jogler C."/>
        </authorList>
    </citation>
    <scope>NUCLEOTIDE SEQUENCE [LARGE SCALE GENOMIC DNA]</scope>
    <source>
        <strain evidence="2 3">EC9</strain>
    </source>
</reference>
<evidence type="ECO:0000313" key="3">
    <source>
        <dbReference type="Proteomes" id="UP000319557"/>
    </source>
</evidence>
<protein>
    <submittedName>
        <fullName evidence="2">Uncharacterized protein</fullName>
    </submittedName>
</protein>
<accession>A0A517M890</accession>
<gene>
    <name evidence="2" type="ORF">EC9_53250</name>
</gene>
<proteinExistence type="predicted"/>
<keyword evidence="1" id="KW-0732">Signal</keyword>
<dbReference type="AlphaFoldDB" id="A0A517M890"/>
<name>A0A517M890_9BACT</name>
<feature type="chain" id="PRO_5022062779" evidence="1">
    <location>
        <begin position="22"/>
        <end position="111"/>
    </location>
</feature>
<evidence type="ECO:0000256" key="1">
    <source>
        <dbReference type="SAM" id="SignalP"/>
    </source>
</evidence>
<dbReference type="Proteomes" id="UP000319557">
    <property type="component" value="Chromosome"/>
</dbReference>
<keyword evidence="3" id="KW-1185">Reference proteome</keyword>
<evidence type="ECO:0000313" key="2">
    <source>
        <dbReference type="EMBL" id="QDS91105.1"/>
    </source>
</evidence>
<organism evidence="2 3">
    <name type="scientific">Rosistilla ulvae</name>
    <dbReference type="NCBI Taxonomy" id="1930277"/>
    <lineage>
        <taxon>Bacteria</taxon>
        <taxon>Pseudomonadati</taxon>
        <taxon>Planctomycetota</taxon>
        <taxon>Planctomycetia</taxon>
        <taxon>Pirellulales</taxon>
        <taxon>Pirellulaceae</taxon>
        <taxon>Rosistilla</taxon>
    </lineage>
</organism>
<dbReference type="KEGG" id="ruv:EC9_53250"/>
<feature type="signal peptide" evidence="1">
    <location>
        <begin position="1"/>
        <end position="21"/>
    </location>
</feature>